<dbReference type="PANTHER" id="PTHR33744">
    <property type="entry name" value="CARBOHYDRATE DIACID REGULATOR"/>
    <property type="match status" value="1"/>
</dbReference>
<feature type="region of interest" description="Disordered" evidence="2">
    <location>
        <begin position="1"/>
        <end position="36"/>
    </location>
</feature>
<dbReference type="Pfam" id="PF17853">
    <property type="entry name" value="GGDEF_2"/>
    <property type="match status" value="1"/>
</dbReference>
<dbReference type="InterPro" id="IPR025751">
    <property type="entry name" value="RsbRD_N_dom"/>
</dbReference>
<feature type="domain" description="RsbT co-antagonist protein RsbRD N-terminal" evidence="4">
    <location>
        <begin position="69"/>
        <end position="216"/>
    </location>
</feature>
<comment type="caution">
    <text evidence="6">The sequence shown here is derived from an EMBL/GenBank/DDBJ whole genome shotgun (WGS) entry which is preliminary data.</text>
</comment>
<dbReference type="InterPro" id="IPR042070">
    <property type="entry name" value="PucR_C-HTH_sf"/>
</dbReference>
<evidence type="ECO:0000259" key="4">
    <source>
        <dbReference type="Pfam" id="PF14361"/>
    </source>
</evidence>
<evidence type="ECO:0000313" key="6">
    <source>
        <dbReference type="EMBL" id="MBM7508038.1"/>
    </source>
</evidence>
<feature type="domain" description="CdaR GGDEF-like" evidence="5">
    <location>
        <begin position="236"/>
        <end position="337"/>
    </location>
</feature>
<protein>
    <recommendedName>
        <fullName evidence="8">PucR C-terminal helix-turn-helix domain-containing protein</fullName>
    </recommendedName>
</protein>
<feature type="domain" description="PucR C-terminal helix-turn-helix" evidence="3">
    <location>
        <begin position="395"/>
        <end position="449"/>
    </location>
</feature>
<sequence>MQLSRATTETESIHLDDRPDTDEHDGPAHPRHPGLDDQLVEVAPLPLFGDGEELPPTLAAVAEEFDVSTLVDRVVESCLAVVFTAQQHDPTFRERLTASVRQNAYALRDVVAGVSSFDEVQLDHVLSFATVQARLRIPQKSMQRSYRVSFYVQWHLWVAAVREHVVATGTTADEAFTALQRLTEIVLGYQDHVASRVAETYTRDFEALNRSRAHVRRNLVQDVLNERDARLSATDMAILAYPLEHHHVAVLLPGVAEGAADRMADGLRNAARAHQTLVHPTSLTSTVIWLARIEPWHAGAIDALSAHLDRLGVTATISSALAGTHGFRTTLAQARDADRVRLAWRAQDAALAPSIVKYADAGLEILLLQDDDLARTFVASELGELATESAEAARLRDTLEASFRFGSHVAAAEHLQLHEHTVRNRLHRAEELLGHSLQERRTELQVAVRLVRLLGSAGSEA</sequence>
<evidence type="ECO:0000256" key="2">
    <source>
        <dbReference type="SAM" id="MobiDB-lite"/>
    </source>
</evidence>
<evidence type="ECO:0000259" key="3">
    <source>
        <dbReference type="Pfam" id="PF13556"/>
    </source>
</evidence>
<dbReference type="InterPro" id="IPR025736">
    <property type="entry name" value="PucR_C-HTH_dom"/>
</dbReference>
<name>A0ABS2MA30_9ACTN</name>
<evidence type="ECO:0000313" key="7">
    <source>
        <dbReference type="Proteomes" id="UP000732378"/>
    </source>
</evidence>
<dbReference type="Proteomes" id="UP000732378">
    <property type="component" value="Unassembled WGS sequence"/>
</dbReference>
<dbReference type="Gene3D" id="1.10.10.2840">
    <property type="entry name" value="PucR C-terminal helix-turn-helix domain"/>
    <property type="match status" value="1"/>
</dbReference>
<feature type="compositionally biased region" description="Polar residues" evidence="2">
    <location>
        <begin position="1"/>
        <end position="10"/>
    </location>
</feature>
<accession>A0ABS2MA30</accession>
<gene>
    <name evidence="6" type="ORF">JOE61_001852</name>
</gene>
<dbReference type="InterPro" id="IPR041522">
    <property type="entry name" value="CdaR_GGDEF"/>
</dbReference>
<organism evidence="6 7">
    <name type="scientific">Nocardioides salarius</name>
    <dbReference type="NCBI Taxonomy" id="374513"/>
    <lineage>
        <taxon>Bacteria</taxon>
        <taxon>Bacillati</taxon>
        <taxon>Actinomycetota</taxon>
        <taxon>Actinomycetes</taxon>
        <taxon>Propionibacteriales</taxon>
        <taxon>Nocardioidaceae</taxon>
        <taxon>Nocardioides</taxon>
    </lineage>
</organism>
<evidence type="ECO:0000256" key="1">
    <source>
        <dbReference type="ARBA" id="ARBA00006754"/>
    </source>
</evidence>
<dbReference type="Pfam" id="PF14361">
    <property type="entry name" value="RsbRD_N"/>
    <property type="match status" value="1"/>
</dbReference>
<comment type="similarity">
    <text evidence="1">Belongs to the CdaR family.</text>
</comment>
<evidence type="ECO:0000259" key="5">
    <source>
        <dbReference type="Pfam" id="PF17853"/>
    </source>
</evidence>
<dbReference type="PANTHER" id="PTHR33744:SF1">
    <property type="entry name" value="DNA-BINDING TRANSCRIPTIONAL ACTIVATOR ADER"/>
    <property type="match status" value="1"/>
</dbReference>
<dbReference type="EMBL" id="JAFBBZ010000001">
    <property type="protein sequence ID" value="MBM7508038.1"/>
    <property type="molecule type" value="Genomic_DNA"/>
</dbReference>
<dbReference type="RefSeq" id="WP_193669815.1">
    <property type="nucleotide sequence ID" value="NZ_JACDTV010000010.1"/>
</dbReference>
<keyword evidence="7" id="KW-1185">Reference proteome</keyword>
<dbReference type="Pfam" id="PF13556">
    <property type="entry name" value="HTH_30"/>
    <property type="match status" value="1"/>
</dbReference>
<evidence type="ECO:0008006" key="8">
    <source>
        <dbReference type="Google" id="ProtNLM"/>
    </source>
</evidence>
<proteinExistence type="inferred from homology"/>
<dbReference type="InterPro" id="IPR051448">
    <property type="entry name" value="CdaR-like_regulators"/>
</dbReference>
<reference evidence="6 7" key="1">
    <citation type="submission" date="2021-01" db="EMBL/GenBank/DDBJ databases">
        <title>Sequencing the genomes of 1000 actinobacteria strains.</title>
        <authorList>
            <person name="Klenk H.-P."/>
        </authorList>
    </citation>
    <scope>NUCLEOTIDE SEQUENCE [LARGE SCALE GENOMIC DNA]</scope>
    <source>
        <strain evidence="6 7">DSM 18239</strain>
    </source>
</reference>